<dbReference type="CDD" id="cd05374">
    <property type="entry name" value="17beta-HSD-like_SDR_c"/>
    <property type="match status" value="1"/>
</dbReference>
<comment type="similarity">
    <text evidence="1 3">Belongs to the short-chain dehydrogenases/reductases (SDR) family.</text>
</comment>
<evidence type="ECO:0000256" key="3">
    <source>
        <dbReference type="RuleBase" id="RU000363"/>
    </source>
</evidence>
<dbReference type="PANTHER" id="PTHR43976">
    <property type="entry name" value="SHORT CHAIN DEHYDROGENASE"/>
    <property type="match status" value="1"/>
</dbReference>
<dbReference type="PANTHER" id="PTHR43976:SF16">
    <property type="entry name" value="SHORT-CHAIN DEHYDROGENASE_REDUCTASE FAMILY PROTEIN"/>
    <property type="match status" value="1"/>
</dbReference>
<keyword evidence="2" id="KW-0560">Oxidoreductase</keyword>
<dbReference type="Proteomes" id="UP001595833">
    <property type="component" value="Unassembled WGS sequence"/>
</dbReference>
<evidence type="ECO:0000313" key="5">
    <source>
        <dbReference type="Proteomes" id="UP001595833"/>
    </source>
</evidence>
<protein>
    <submittedName>
        <fullName evidence="4">SDR family NAD(P)-dependent oxidoreductase</fullName>
    </submittedName>
</protein>
<name>A0ABV9Y9M9_9PSEU</name>
<dbReference type="PRINTS" id="PR00080">
    <property type="entry name" value="SDRFAMILY"/>
</dbReference>
<dbReference type="InterPro" id="IPR051911">
    <property type="entry name" value="SDR_oxidoreductase"/>
</dbReference>
<keyword evidence="5" id="KW-1185">Reference proteome</keyword>
<dbReference type="Pfam" id="PF00106">
    <property type="entry name" value="adh_short"/>
    <property type="match status" value="1"/>
</dbReference>
<evidence type="ECO:0000313" key="4">
    <source>
        <dbReference type="EMBL" id="MFC5058315.1"/>
    </source>
</evidence>
<organism evidence="4 5">
    <name type="scientific">Saccharothrix xinjiangensis</name>
    <dbReference type="NCBI Taxonomy" id="204798"/>
    <lineage>
        <taxon>Bacteria</taxon>
        <taxon>Bacillati</taxon>
        <taxon>Actinomycetota</taxon>
        <taxon>Actinomycetes</taxon>
        <taxon>Pseudonocardiales</taxon>
        <taxon>Pseudonocardiaceae</taxon>
        <taxon>Saccharothrix</taxon>
    </lineage>
</organism>
<dbReference type="Gene3D" id="3.40.50.720">
    <property type="entry name" value="NAD(P)-binding Rossmann-like Domain"/>
    <property type="match status" value="1"/>
</dbReference>
<proteinExistence type="inferred from homology"/>
<dbReference type="EMBL" id="JBHSJB010000031">
    <property type="protein sequence ID" value="MFC5058315.1"/>
    <property type="molecule type" value="Genomic_DNA"/>
</dbReference>
<gene>
    <name evidence="4" type="ORF">ACFPFM_31770</name>
</gene>
<dbReference type="PRINTS" id="PR00081">
    <property type="entry name" value="GDHRDH"/>
</dbReference>
<sequence length="289" mass="31644">MSPSRAVLITGVNSSGGLSSGTGRATALRLHRAGRPVYATGRDLDGLKDLAEEGITTLRVDVTDEESMVAAVERVTEDHGSVGVLVNNAAYSLNGTIGETPLEQVRRQFETNFFGLSRMTQLVLPGMREHRSGRVVMMSSIFGLFATPGRGYYQATKHALEAISDSLRLEVAPWGIKVVVIEPSPILGSFVPTTVGDLGLTTDSDLYADFWERFVEWHGAYREVDNPKGRGRTSVRSGKVAEVIEKAITAPNPRIRYRIGIPVRLLGPQRAIFGDRAWEAFVTRFFPQP</sequence>
<evidence type="ECO:0000256" key="2">
    <source>
        <dbReference type="ARBA" id="ARBA00023002"/>
    </source>
</evidence>
<reference evidence="5" key="1">
    <citation type="journal article" date="2019" name="Int. J. Syst. Evol. Microbiol.">
        <title>The Global Catalogue of Microorganisms (GCM) 10K type strain sequencing project: providing services to taxonomists for standard genome sequencing and annotation.</title>
        <authorList>
            <consortium name="The Broad Institute Genomics Platform"/>
            <consortium name="The Broad Institute Genome Sequencing Center for Infectious Disease"/>
            <person name="Wu L."/>
            <person name="Ma J."/>
        </authorList>
    </citation>
    <scope>NUCLEOTIDE SEQUENCE [LARGE SCALE GENOMIC DNA]</scope>
    <source>
        <strain evidence="5">KCTC 12848</strain>
    </source>
</reference>
<dbReference type="RefSeq" id="WP_344037777.1">
    <property type="nucleotide sequence ID" value="NZ_BAAAKE010000008.1"/>
</dbReference>
<comment type="caution">
    <text evidence="4">The sequence shown here is derived from an EMBL/GenBank/DDBJ whole genome shotgun (WGS) entry which is preliminary data.</text>
</comment>
<dbReference type="InterPro" id="IPR036291">
    <property type="entry name" value="NAD(P)-bd_dom_sf"/>
</dbReference>
<dbReference type="InterPro" id="IPR002347">
    <property type="entry name" value="SDR_fam"/>
</dbReference>
<dbReference type="SUPFAM" id="SSF51735">
    <property type="entry name" value="NAD(P)-binding Rossmann-fold domains"/>
    <property type="match status" value="1"/>
</dbReference>
<accession>A0ABV9Y9M9</accession>
<evidence type="ECO:0000256" key="1">
    <source>
        <dbReference type="ARBA" id="ARBA00006484"/>
    </source>
</evidence>